<proteinExistence type="predicted"/>
<dbReference type="Pfam" id="PF25898">
    <property type="entry name" value="LolA_2nd_metazoa"/>
    <property type="match status" value="1"/>
</dbReference>
<comment type="caution">
    <text evidence="3">The sequence shown here is derived from an EMBL/GenBank/DDBJ whole genome shotgun (WGS) entry which is preliminary data.</text>
</comment>
<reference evidence="3" key="2">
    <citation type="submission" date="2021-09" db="EMBL/GenBank/DDBJ databases">
        <authorList>
            <person name="Jia N."/>
            <person name="Wang J."/>
            <person name="Shi W."/>
            <person name="Du L."/>
            <person name="Sun Y."/>
            <person name="Zhan W."/>
            <person name="Jiang J."/>
            <person name="Wang Q."/>
            <person name="Zhang B."/>
            <person name="Ji P."/>
            <person name="Sakyi L.B."/>
            <person name="Cui X."/>
            <person name="Yuan T."/>
            <person name="Jiang B."/>
            <person name="Yang W."/>
            <person name="Lam T.T.-Y."/>
            <person name="Chang Q."/>
            <person name="Ding S."/>
            <person name="Wang X."/>
            <person name="Zhu J."/>
            <person name="Ruan X."/>
            <person name="Zhao L."/>
            <person name="Wei J."/>
            <person name="Que T."/>
            <person name="Du C."/>
            <person name="Cheng J."/>
            <person name="Dai P."/>
            <person name="Han X."/>
            <person name="Huang E."/>
            <person name="Gao Y."/>
            <person name="Liu J."/>
            <person name="Shao H."/>
            <person name="Ye R."/>
            <person name="Li L."/>
            <person name="Wei W."/>
            <person name="Wang X."/>
            <person name="Wang C."/>
            <person name="Huo Q."/>
            <person name="Li W."/>
            <person name="Guo W."/>
            <person name="Chen H."/>
            <person name="Chen S."/>
            <person name="Zhou L."/>
            <person name="Zhou L."/>
            <person name="Ni X."/>
            <person name="Tian J."/>
            <person name="Zhou Y."/>
            <person name="Sheng Y."/>
            <person name="Liu T."/>
            <person name="Pan Y."/>
            <person name="Xia L."/>
            <person name="Li J."/>
            <person name="Zhao F."/>
            <person name="Cao W."/>
        </authorList>
    </citation>
    <scope>NUCLEOTIDE SEQUENCE</scope>
    <source>
        <strain evidence="3">Rmic-2018</strain>
        <tissue evidence="3">Larvae</tissue>
    </source>
</reference>
<dbReference type="InterPro" id="IPR058831">
    <property type="entry name" value="LolA-like_dom_2nd"/>
</dbReference>
<dbReference type="PANTHER" id="PTHR36902:SF1">
    <property type="entry name" value="ENRICHED IN SURFACE-LABELED PROTEOME PROTEIN 9"/>
    <property type="match status" value="1"/>
</dbReference>
<dbReference type="EMBL" id="JABSTU010000005">
    <property type="protein sequence ID" value="KAH8030476.1"/>
    <property type="molecule type" value="Genomic_DNA"/>
</dbReference>
<gene>
    <name evidence="3" type="ORF">HPB51_007289</name>
</gene>
<dbReference type="VEuPathDB" id="VectorBase:LOC119163597"/>
<dbReference type="AlphaFoldDB" id="A0A9J6E8A1"/>
<keyword evidence="4" id="KW-1185">Reference proteome</keyword>
<organism evidence="3 4">
    <name type="scientific">Rhipicephalus microplus</name>
    <name type="common">Cattle tick</name>
    <name type="synonym">Boophilus microplus</name>
    <dbReference type="NCBI Taxonomy" id="6941"/>
    <lineage>
        <taxon>Eukaryota</taxon>
        <taxon>Metazoa</taxon>
        <taxon>Ecdysozoa</taxon>
        <taxon>Arthropoda</taxon>
        <taxon>Chelicerata</taxon>
        <taxon>Arachnida</taxon>
        <taxon>Acari</taxon>
        <taxon>Parasitiformes</taxon>
        <taxon>Ixodida</taxon>
        <taxon>Ixodoidea</taxon>
        <taxon>Ixodidae</taxon>
        <taxon>Rhipicephalinae</taxon>
        <taxon>Rhipicephalus</taxon>
        <taxon>Boophilus</taxon>
    </lineage>
</organism>
<evidence type="ECO:0000256" key="1">
    <source>
        <dbReference type="SAM" id="MobiDB-lite"/>
    </source>
</evidence>
<sequence length="745" mass="82911">MKANIEVWPPRWRAGKPSERAISEAMVEQVGLAGGVGIFDVCYSRLPLALFLELGHERRKDSKCETVSLDNLPKDFEKVALRWADARGTYTIIGASTLFMAPLVTKKAKTAFQGTNFTVRGMPALKWSVCLSDDDTPIDVYFSDPKHSPYGSVVPVPLRIVQEKEVSDIMMMQDYVTDTDDVFKIPAGRGCARIKTRLPKPPSFANVSFEFHSEVMFRNLQSSPDFYYTSHLDIIRDTSSDHMSAIVEPWATSERNAQPSGPTGSYQEIFDYYNGILYTIYKLGHQDTCTVTATNGYMLNVSLPGLGKLDMLNVIFVDEAILMNATYLGVHLVRGMPTHAFELLQDGLDGRASKITQATITYYYLQDDWIWDRDLSHRNIPVKIAARTFTTAQQQLKPFYELTLNIHDLTTVMERMNEKMNVLSCYDENDQSYTWFQVGFPASANDVETAVLSSPAVKEAFLRKLYEVSDLTPLRVPRVLIDYTSNMVFLTALILERPAITDDYVKKDNFALKDSDYAEAVLPLQDCLKICSSTGPECTAVSYCGASCYTTSMYSEDDTHNLEKSVDCDVYAKTKLGLARKLPITLDAIQNVVQAVASSKFVLLVRHRIASFRVLTLTAETTHDSMGSLSHTFGASDEETLGPSVPGFDSSNMGMRIKAGADSATPAGRFALEDCADICRDRDDCRAFSSCLVDDECVLSTERTPPTGDTEKKTECAIFSSEYTPDNNFYGVSTSKTPGPTIRPT</sequence>
<protein>
    <recommendedName>
        <fullName evidence="2">LolA-like domain-containing protein</fullName>
    </recommendedName>
</protein>
<evidence type="ECO:0000313" key="3">
    <source>
        <dbReference type="EMBL" id="KAH8030476.1"/>
    </source>
</evidence>
<evidence type="ECO:0000259" key="2">
    <source>
        <dbReference type="Pfam" id="PF25898"/>
    </source>
</evidence>
<feature type="region of interest" description="Disordered" evidence="1">
    <location>
        <begin position="723"/>
        <end position="745"/>
    </location>
</feature>
<evidence type="ECO:0000313" key="4">
    <source>
        <dbReference type="Proteomes" id="UP000821866"/>
    </source>
</evidence>
<accession>A0A9J6E8A1</accession>
<dbReference type="Proteomes" id="UP000821866">
    <property type="component" value="Chromosome 3"/>
</dbReference>
<dbReference type="PANTHER" id="PTHR36902">
    <property type="entry name" value="ENRICHED IN SURFACE-LABELED PROTEOME PROTEIN 9"/>
    <property type="match status" value="1"/>
</dbReference>
<name>A0A9J6E8A1_RHIMP</name>
<feature type="domain" description="LolA-like" evidence="2">
    <location>
        <begin position="186"/>
        <end position="426"/>
    </location>
</feature>
<reference evidence="3" key="1">
    <citation type="journal article" date="2020" name="Cell">
        <title>Large-Scale Comparative Analyses of Tick Genomes Elucidate Their Genetic Diversity and Vector Capacities.</title>
        <authorList>
            <consortium name="Tick Genome and Microbiome Consortium (TIGMIC)"/>
            <person name="Jia N."/>
            <person name="Wang J."/>
            <person name="Shi W."/>
            <person name="Du L."/>
            <person name="Sun Y."/>
            <person name="Zhan W."/>
            <person name="Jiang J.F."/>
            <person name="Wang Q."/>
            <person name="Zhang B."/>
            <person name="Ji P."/>
            <person name="Bell-Sakyi L."/>
            <person name="Cui X.M."/>
            <person name="Yuan T.T."/>
            <person name="Jiang B.G."/>
            <person name="Yang W.F."/>
            <person name="Lam T.T."/>
            <person name="Chang Q.C."/>
            <person name="Ding S.J."/>
            <person name="Wang X.J."/>
            <person name="Zhu J.G."/>
            <person name="Ruan X.D."/>
            <person name="Zhao L."/>
            <person name="Wei J.T."/>
            <person name="Ye R.Z."/>
            <person name="Que T.C."/>
            <person name="Du C.H."/>
            <person name="Zhou Y.H."/>
            <person name="Cheng J.X."/>
            <person name="Dai P.F."/>
            <person name="Guo W.B."/>
            <person name="Han X.H."/>
            <person name="Huang E.J."/>
            <person name="Li L.F."/>
            <person name="Wei W."/>
            <person name="Gao Y.C."/>
            <person name="Liu J.Z."/>
            <person name="Shao H.Z."/>
            <person name="Wang X."/>
            <person name="Wang C.C."/>
            <person name="Yang T.C."/>
            <person name="Huo Q.B."/>
            <person name="Li W."/>
            <person name="Chen H.Y."/>
            <person name="Chen S.E."/>
            <person name="Zhou L.G."/>
            <person name="Ni X.B."/>
            <person name="Tian J.H."/>
            <person name="Sheng Y."/>
            <person name="Liu T."/>
            <person name="Pan Y.S."/>
            <person name="Xia L.Y."/>
            <person name="Li J."/>
            <person name="Zhao F."/>
            <person name="Cao W.C."/>
        </authorList>
    </citation>
    <scope>NUCLEOTIDE SEQUENCE</scope>
    <source>
        <strain evidence="3">Rmic-2018</strain>
    </source>
</reference>